<organism evidence="2 3">
    <name type="scientific">Breznakibacter xylanolyticus</name>
    <dbReference type="NCBI Taxonomy" id="990"/>
    <lineage>
        <taxon>Bacteria</taxon>
        <taxon>Pseudomonadati</taxon>
        <taxon>Bacteroidota</taxon>
        <taxon>Bacteroidia</taxon>
        <taxon>Marinilabiliales</taxon>
        <taxon>Marinilabiliaceae</taxon>
        <taxon>Breznakibacter</taxon>
    </lineage>
</organism>
<keyword evidence="1" id="KW-0732">Signal</keyword>
<feature type="signal peptide" evidence="1">
    <location>
        <begin position="1"/>
        <end position="23"/>
    </location>
</feature>
<accession>A0A2W7MRQ4</accession>
<keyword evidence="3" id="KW-1185">Reference proteome</keyword>
<sequence length="491" mass="52140">MKNHLQLAVIAILLVANCFLQQAFSQIVSSSLSGNLVQAADGAGIVGVLYTRSSNLYFSQLNADKTWLAEMLIGAATEGSIAIDKNGVAHVAYTITGQIAYSNYQNGTWSDPVFIGSNHGGACSKPDIAVDALGFVHITYSDSKGKIGADTDTNDIMYATNKTDNFVNTCIFDGYLKYYGGADRYAEYFNKGSKIAVDENGTYYIAAHKYQYQTWMGGNDKQYSIAFKSTTGTGGTEAMSSDAFDIYDVAAFGSKAALSYKHSVTKFAEITGTTSLTLSNIQNASATSSICSLNIDDNSMVLSGVSSGKLVSQFNQLAHTYNNISVTGTAASVVKYNQSFYSVFTNSSDGKIKATEVVRPLSLVSFSITAQTSPALIDYRNRTIMVEASQGTNLSALISTFTTSADVTSVKIGEVEQVSGTTENDFTSLKTYTVSDGTTTAEWTVNIGLEPTKYDISIASLPSLGGTTTGAGTYTEGAAVNPSCSFPSKIH</sequence>
<dbReference type="AlphaFoldDB" id="A0A2W7MRQ4"/>
<comment type="caution">
    <text evidence="2">The sequence shown here is derived from an EMBL/GenBank/DDBJ whole genome shotgun (WGS) entry which is preliminary data.</text>
</comment>
<evidence type="ECO:0000313" key="2">
    <source>
        <dbReference type="EMBL" id="PZX10141.1"/>
    </source>
</evidence>
<name>A0A2W7MRQ4_9BACT</name>
<dbReference type="Proteomes" id="UP000249239">
    <property type="component" value="Unassembled WGS sequence"/>
</dbReference>
<dbReference type="OrthoDB" id="1078890at2"/>
<dbReference type="RefSeq" id="WP_111447203.1">
    <property type="nucleotide sequence ID" value="NZ_QKZK01000059.1"/>
</dbReference>
<evidence type="ECO:0000313" key="3">
    <source>
        <dbReference type="Proteomes" id="UP000249239"/>
    </source>
</evidence>
<evidence type="ECO:0000256" key="1">
    <source>
        <dbReference type="SAM" id="SignalP"/>
    </source>
</evidence>
<reference evidence="2 3" key="1">
    <citation type="submission" date="2018-06" db="EMBL/GenBank/DDBJ databases">
        <title>Genomic Encyclopedia of Archaeal and Bacterial Type Strains, Phase II (KMG-II): from individual species to whole genera.</title>
        <authorList>
            <person name="Goeker M."/>
        </authorList>
    </citation>
    <scope>NUCLEOTIDE SEQUENCE [LARGE SCALE GENOMIC DNA]</scope>
    <source>
        <strain evidence="2 3">DSM 6779</strain>
    </source>
</reference>
<dbReference type="Gene3D" id="2.60.40.2340">
    <property type="match status" value="1"/>
</dbReference>
<proteinExistence type="predicted"/>
<gene>
    <name evidence="2" type="ORF">LX69_03435</name>
</gene>
<feature type="chain" id="PRO_5015970245" evidence="1">
    <location>
        <begin position="24"/>
        <end position="491"/>
    </location>
</feature>
<protein>
    <submittedName>
        <fullName evidence="2">Uncharacterized protein</fullName>
    </submittedName>
</protein>
<dbReference type="EMBL" id="QKZK01000059">
    <property type="protein sequence ID" value="PZX10141.1"/>
    <property type="molecule type" value="Genomic_DNA"/>
</dbReference>